<dbReference type="AlphaFoldDB" id="A0A8X6NPR7"/>
<name>A0A8X6NPR7_NEPPI</name>
<gene>
    <name evidence="1" type="primary">Pink1</name>
    <name evidence="1" type="ORF">NPIL_48251</name>
    <name evidence="2" type="ORF">NPIL_571251</name>
</gene>
<dbReference type="EMBL" id="BMAW01060251">
    <property type="protein sequence ID" value="GFT25253.1"/>
    <property type="molecule type" value="Genomic_DNA"/>
</dbReference>
<accession>A0A8X6NPR7</accession>
<feature type="non-terminal residue" evidence="1">
    <location>
        <position position="1"/>
    </location>
</feature>
<comment type="caution">
    <text evidence="1">The sequence shown here is derived from an EMBL/GenBank/DDBJ whole genome shotgun (WGS) entry which is preliminary data.</text>
</comment>
<sequence length="56" mass="6487">KRRLKPHPNIVEMYFAFADQVPLLPGAYKNFPQALPVRLLNDGCGRNMTLFLVMKR</sequence>
<dbReference type="EMBL" id="BMAW01120069">
    <property type="protein sequence ID" value="GFT87619.1"/>
    <property type="molecule type" value="Genomic_DNA"/>
</dbReference>
<keyword evidence="3" id="KW-1185">Reference proteome</keyword>
<evidence type="ECO:0000313" key="2">
    <source>
        <dbReference type="EMBL" id="GFT87619.1"/>
    </source>
</evidence>
<evidence type="ECO:0000313" key="1">
    <source>
        <dbReference type="EMBL" id="GFT25253.1"/>
    </source>
</evidence>
<organism evidence="1 3">
    <name type="scientific">Nephila pilipes</name>
    <name type="common">Giant wood spider</name>
    <name type="synonym">Nephila maculata</name>
    <dbReference type="NCBI Taxonomy" id="299642"/>
    <lineage>
        <taxon>Eukaryota</taxon>
        <taxon>Metazoa</taxon>
        <taxon>Ecdysozoa</taxon>
        <taxon>Arthropoda</taxon>
        <taxon>Chelicerata</taxon>
        <taxon>Arachnida</taxon>
        <taxon>Araneae</taxon>
        <taxon>Araneomorphae</taxon>
        <taxon>Entelegynae</taxon>
        <taxon>Araneoidea</taxon>
        <taxon>Nephilidae</taxon>
        <taxon>Nephila</taxon>
    </lineage>
</organism>
<reference evidence="1" key="1">
    <citation type="submission" date="2020-08" db="EMBL/GenBank/DDBJ databases">
        <title>Multicomponent nature underlies the extraordinary mechanical properties of spider dragline silk.</title>
        <authorList>
            <person name="Kono N."/>
            <person name="Nakamura H."/>
            <person name="Mori M."/>
            <person name="Yoshida Y."/>
            <person name="Ohtoshi R."/>
            <person name="Malay A.D."/>
            <person name="Moran D.A.P."/>
            <person name="Tomita M."/>
            <person name="Numata K."/>
            <person name="Arakawa K."/>
        </authorList>
    </citation>
    <scope>NUCLEOTIDE SEQUENCE</scope>
</reference>
<proteinExistence type="predicted"/>
<dbReference type="OrthoDB" id="1405469at2759"/>
<protein>
    <submittedName>
        <fullName evidence="1">Uncharacterized protein</fullName>
    </submittedName>
</protein>
<dbReference type="Proteomes" id="UP000887013">
    <property type="component" value="Unassembled WGS sequence"/>
</dbReference>
<evidence type="ECO:0000313" key="3">
    <source>
        <dbReference type="Proteomes" id="UP000887013"/>
    </source>
</evidence>